<dbReference type="AlphaFoldDB" id="A0AAV4SNY9"/>
<protein>
    <submittedName>
        <fullName evidence="1">Uncharacterized protein</fullName>
    </submittedName>
</protein>
<comment type="caution">
    <text evidence="1">The sequence shown here is derived from an EMBL/GenBank/DDBJ whole genome shotgun (WGS) entry which is preliminary data.</text>
</comment>
<dbReference type="EMBL" id="BPLR01009835">
    <property type="protein sequence ID" value="GIY34941.1"/>
    <property type="molecule type" value="Genomic_DNA"/>
</dbReference>
<sequence length="66" mass="7660">MSTKNDVGECEPNDNNQNFLKFIDSRMVKPDSLILVKVKEELLSSYRLGIPFEISQRIPKIRGFEM</sequence>
<reference evidence="1 2" key="1">
    <citation type="submission" date="2021-06" db="EMBL/GenBank/DDBJ databases">
        <title>Caerostris extrusa draft genome.</title>
        <authorList>
            <person name="Kono N."/>
            <person name="Arakawa K."/>
        </authorList>
    </citation>
    <scope>NUCLEOTIDE SEQUENCE [LARGE SCALE GENOMIC DNA]</scope>
</reference>
<organism evidence="1 2">
    <name type="scientific">Caerostris extrusa</name>
    <name type="common">Bark spider</name>
    <name type="synonym">Caerostris bankana</name>
    <dbReference type="NCBI Taxonomy" id="172846"/>
    <lineage>
        <taxon>Eukaryota</taxon>
        <taxon>Metazoa</taxon>
        <taxon>Ecdysozoa</taxon>
        <taxon>Arthropoda</taxon>
        <taxon>Chelicerata</taxon>
        <taxon>Arachnida</taxon>
        <taxon>Araneae</taxon>
        <taxon>Araneomorphae</taxon>
        <taxon>Entelegynae</taxon>
        <taxon>Araneoidea</taxon>
        <taxon>Araneidae</taxon>
        <taxon>Caerostris</taxon>
    </lineage>
</organism>
<proteinExistence type="predicted"/>
<evidence type="ECO:0000313" key="1">
    <source>
        <dbReference type="EMBL" id="GIY34941.1"/>
    </source>
</evidence>
<keyword evidence="2" id="KW-1185">Reference proteome</keyword>
<evidence type="ECO:0000313" key="2">
    <source>
        <dbReference type="Proteomes" id="UP001054945"/>
    </source>
</evidence>
<accession>A0AAV4SNY9</accession>
<gene>
    <name evidence="1" type="ORF">CEXT_86901</name>
</gene>
<dbReference type="Proteomes" id="UP001054945">
    <property type="component" value="Unassembled WGS sequence"/>
</dbReference>
<name>A0AAV4SNY9_CAEEX</name>